<dbReference type="AlphaFoldDB" id="A0A0F8DNH7"/>
<feature type="compositionally biased region" description="Basic and acidic residues" evidence="2">
    <location>
        <begin position="215"/>
        <end position="229"/>
    </location>
</feature>
<dbReference type="GO" id="GO:0030686">
    <property type="term" value="C:90S preribosome"/>
    <property type="evidence" value="ECO:0007669"/>
    <property type="project" value="TreeGrafter"/>
</dbReference>
<reference evidence="4 5" key="1">
    <citation type="submission" date="2015-04" db="EMBL/GenBank/DDBJ databases">
        <title>Genome sequence of Ceratocystis platani, a major pathogen of plane trees.</title>
        <authorList>
            <person name="Belbahri L."/>
        </authorList>
    </citation>
    <scope>NUCLEOTIDE SEQUENCE [LARGE SCALE GENOMIC DNA]</scope>
    <source>
        <strain evidence="4 5">CFO</strain>
    </source>
</reference>
<feature type="region of interest" description="Disordered" evidence="2">
    <location>
        <begin position="117"/>
        <end position="139"/>
    </location>
</feature>
<name>A0A0F8DNH7_CERFI</name>
<feature type="compositionally biased region" description="Low complexity" evidence="2">
    <location>
        <begin position="67"/>
        <end position="78"/>
    </location>
</feature>
<dbReference type="OrthoDB" id="10252032at2759"/>
<accession>A0A0F8DNH7</accession>
<feature type="compositionally biased region" description="Basic residues" evidence="2">
    <location>
        <begin position="673"/>
        <end position="684"/>
    </location>
</feature>
<feature type="compositionally biased region" description="Basic and acidic residues" evidence="2">
    <location>
        <begin position="659"/>
        <end position="672"/>
    </location>
</feature>
<gene>
    <name evidence="4" type="ORF">CFO_g225</name>
</gene>
<feature type="compositionally biased region" description="Basic and acidic residues" evidence="2">
    <location>
        <begin position="129"/>
        <end position="139"/>
    </location>
</feature>
<protein>
    <recommendedName>
        <fullName evidence="3">Kri1-like C-terminal domain-containing protein</fullName>
    </recommendedName>
</protein>
<dbReference type="GO" id="GO:0005730">
    <property type="term" value="C:nucleolus"/>
    <property type="evidence" value="ECO:0007669"/>
    <property type="project" value="TreeGrafter"/>
</dbReference>
<evidence type="ECO:0000313" key="5">
    <source>
        <dbReference type="Proteomes" id="UP000034841"/>
    </source>
</evidence>
<evidence type="ECO:0000259" key="3">
    <source>
        <dbReference type="Pfam" id="PF12936"/>
    </source>
</evidence>
<dbReference type="InterPro" id="IPR024626">
    <property type="entry name" value="Kri1-like_C"/>
</dbReference>
<organism evidence="4 5">
    <name type="scientific">Ceratocystis fimbriata f. sp. platani</name>
    <dbReference type="NCBI Taxonomy" id="88771"/>
    <lineage>
        <taxon>Eukaryota</taxon>
        <taxon>Fungi</taxon>
        <taxon>Dikarya</taxon>
        <taxon>Ascomycota</taxon>
        <taxon>Pezizomycotina</taxon>
        <taxon>Sordariomycetes</taxon>
        <taxon>Hypocreomycetidae</taxon>
        <taxon>Microascales</taxon>
        <taxon>Ceratocystidaceae</taxon>
        <taxon>Ceratocystis</taxon>
    </lineage>
</organism>
<dbReference type="InterPro" id="IPR018034">
    <property type="entry name" value="Kri1"/>
</dbReference>
<comment type="similarity">
    <text evidence="1">Belongs to the KRI1 family.</text>
</comment>
<keyword evidence="5" id="KW-1185">Reference proteome</keyword>
<dbReference type="Pfam" id="PF05178">
    <property type="entry name" value="Kri1"/>
    <property type="match status" value="1"/>
</dbReference>
<dbReference type="Pfam" id="PF12936">
    <property type="entry name" value="Kri1_C"/>
    <property type="match status" value="1"/>
</dbReference>
<feature type="compositionally biased region" description="Acidic residues" evidence="2">
    <location>
        <begin position="466"/>
        <end position="493"/>
    </location>
</feature>
<feature type="compositionally biased region" description="Basic and acidic residues" evidence="2">
    <location>
        <begin position="315"/>
        <end position="349"/>
    </location>
</feature>
<feature type="region of interest" description="Disordered" evidence="2">
    <location>
        <begin position="402"/>
        <end position="523"/>
    </location>
</feature>
<dbReference type="GO" id="GO:0000447">
    <property type="term" value="P:endonucleolytic cleavage in ITS1 to separate SSU-rRNA from 5.8S rRNA and LSU-rRNA from tricistronic rRNA transcript (SSU-rRNA, 5.8S rRNA, LSU-rRNA)"/>
    <property type="evidence" value="ECO:0007669"/>
    <property type="project" value="TreeGrafter"/>
</dbReference>
<feature type="domain" description="Kri1-like C-terminal" evidence="3">
    <location>
        <begin position="550"/>
        <end position="620"/>
    </location>
</feature>
<dbReference type="PANTHER" id="PTHR14490">
    <property type="entry name" value="ZINC FINGER, ZZ TYPE"/>
    <property type="match status" value="1"/>
</dbReference>
<evidence type="ECO:0000256" key="2">
    <source>
        <dbReference type="SAM" id="MobiDB-lite"/>
    </source>
</evidence>
<evidence type="ECO:0000313" key="4">
    <source>
        <dbReference type="EMBL" id="KKF97389.1"/>
    </source>
</evidence>
<proteinExistence type="inferred from homology"/>
<feature type="region of interest" description="Disordered" evidence="2">
    <location>
        <begin position="188"/>
        <end position="239"/>
    </location>
</feature>
<feature type="region of interest" description="Disordered" evidence="2">
    <location>
        <begin position="646"/>
        <end position="690"/>
    </location>
</feature>
<feature type="compositionally biased region" description="Low complexity" evidence="2">
    <location>
        <begin position="191"/>
        <end position="203"/>
    </location>
</feature>
<evidence type="ECO:0000256" key="1">
    <source>
        <dbReference type="ARBA" id="ARBA00007473"/>
    </source>
</evidence>
<sequence>MGSTKATESVASKKKTLFDDNSDSEVEGGAKIKINTEFAKRFEHNKRREEKQKLEEKFKREGRSLNSDSDSGSESSSGETEDEDGFLATEALDAEISATLNAIRKKDPRIYDKSATFYTAKSTADADADASKSSKEKPLYLKDYHREQYLKGAIEAPDHDEDEDVPMTYTQEQDALKKSLVSSIHAAATTNDSNSDSENDGSSAFLKRKTSKQAELSHDGIHPERKVDTNKTLTENDVANADKNPELFLSNFMSSRAWVPPDGSNWQAFGSEDEDSDVDRAEAIEHAYNMRFEDPEKSNEVLTTYARDLTNARSVRREELKGRKRQRELERERKAAEKQQRRDEKARFKKLKLDEMQTKLDQIRKTAGAWGKQLTEDELLKFLNDTWENDKWEDEMRKRFGEDYYEQQDTGFGSNGEDSEDEEVEEDGKMVKKPKKPTWDDDIDISKIVGEVDDDENGAREFTVADLEDSGDEGQAEAEAEDEDDVEDGDESEESRPSKKRKTSKDHKKDRLAAKKAAKTERSKLSAIVDLHMDLEDPDTLALPTRRKKTRAGPAFRYRETSPNSFGLTPRDVLLAPSDTALKKFASIKKYAEWRLPEQKQEDTRRLGKKARLRKWRREVFGKDFEKTGPTYGFKELFKAEEEKEKEKQAWRGADVSDDDVKVRKADTEESGKKKKRRSKKKSGKATAET</sequence>
<feature type="compositionally biased region" description="Basic and acidic residues" evidence="2">
    <location>
        <begin position="38"/>
        <end position="63"/>
    </location>
</feature>
<feature type="region of interest" description="Disordered" evidence="2">
    <location>
        <begin position="313"/>
        <end position="349"/>
    </location>
</feature>
<feature type="compositionally biased region" description="Acidic residues" evidence="2">
    <location>
        <begin position="417"/>
        <end position="426"/>
    </location>
</feature>
<feature type="compositionally biased region" description="Basic and acidic residues" evidence="2">
    <location>
        <begin position="507"/>
        <end position="523"/>
    </location>
</feature>
<feature type="compositionally biased region" description="Polar residues" evidence="2">
    <location>
        <begin position="1"/>
        <end position="10"/>
    </location>
</feature>
<dbReference type="PANTHER" id="PTHR14490:SF5">
    <property type="entry name" value="PROTEIN KRI1 HOMOLOG"/>
    <property type="match status" value="1"/>
</dbReference>
<dbReference type="Proteomes" id="UP000034841">
    <property type="component" value="Unassembled WGS sequence"/>
</dbReference>
<comment type="caution">
    <text evidence="4">The sequence shown here is derived from an EMBL/GenBank/DDBJ whole genome shotgun (WGS) entry which is preliminary data.</text>
</comment>
<feature type="region of interest" description="Disordered" evidence="2">
    <location>
        <begin position="540"/>
        <end position="563"/>
    </location>
</feature>
<dbReference type="EMBL" id="LBBL01000008">
    <property type="protein sequence ID" value="KKF97389.1"/>
    <property type="molecule type" value="Genomic_DNA"/>
</dbReference>
<feature type="region of interest" description="Disordered" evidence="2">
    <location>
        <begin position="1"/>
        <end position="88"/>
    </location>
</feature>